<gene>
    <name evidence="1" type="ORF">CAMP_LOCUS9132</name>
</gene>
<accession>A0A9P1IK21</accession>
<comment type="caution">
    <text evidence="1">The sequence shown here is derived from an EMBL/GenBank/DDBJ whole genome shotgun (WGS) entry which is preliminary data.</text>
</comment>
<evidence type="ECO:0000313" key="2">
    <source>
        <dbReference type="Proteomes" id="UP001152747"/>
    </source>
</evidence>
<protein>
    <submittedName>
        <fullName evidence="1">Uncharacterized protein</fullName>
    </submittedName>
</protein>
<evidence type="ECO:0000313" key="1">
    <source>
        <dbReference type="EMBL" id="CAI5446495.1"/>
    </source>
</evidence>
<dbReference type="AlphaFoldDB" id="A0A9P1IK21"/>
<organism evidence="1 2">
    <name type="scientific">Caenorhabditis angaria</name>
    <dbReference type="NCBI Taxonomy" id="860376"/>
    <lineage>
        <taxon>Eukaryota</taxon>
        <taxon>Metazoa</taxon>
        <taxon>Ecdysozoa</taxon>
        <taxon>Nematoda</taxon>
        <taxon>Chromadorea</taxon>
        <taxon>Rhabditida</taxon>
        <taxon>Rhabditina</taxon>
        <taxon>Rhabditomorpha</taxon>
        <taxon>Rhabditoidea</taxon>
        <taxon>Rhabditidae</taxon>
        <taxon>Peloderinae</taxon>
        <taxon>Caenorhabditis</taxon>
    </lineage>
</organism>
<proteinExistence type="predicted"/>
<keyword evidence="2" id="KW-1185">Reference proteome</keyword>
<sequence>MFSIVEHFSACWVGTERRFCHLHTRNRVFCIRWIENRIVMMYNQLGNYQTERFAPAISTKPPANQSYSRNRIPVILFKAEEMPSLMRVFDDLRLAQFIKYETTAENDM</sequence>
<name>A0A9P1IK21_9PELO</name>
<reference evidence="1" key="1">
    <citation type="submission" date="2022-11" db="EMBL/GenBank/DDBJ databases">
        <authorList>
            <person name="Kikuchi T."/>
        </authorList>
    </citation>
    <scope>NUCLEOTIDE SEQUENCE</scope>
    <source>
        <strain evidence="1">PS1010</strain>
    </source>
</reference>
<dbReference type="EMBL" id="CANHGI010000003">
    <property type="protein sequence ID" value="CAI5446495.1"/>
    <property type="molecule type" value="Genomic_DNA"/>
</dbReference>
<dbReference type="Proteomes" id="UP001152747">
    <property type="component" value="Unassembled WGS sequence"/>
</dbReference>